<organism evidence="2 3">
    <name type="scientific">Acrocarpospora pleiomorpha</name>
    <dbReference type="NCBI Taxonomy" id="90975"/>
    <lineage>
        <taxon>Bacteria</taxon>
        <taxon>Bacillati</taxon>
        <taxon>Actinomycetota</taxon>
        <taxon>Actinomycetes</taxon>
        <taxon>Streptosporangiales</taxon>
        <taxon>Streptosporangiaceae</taxon>
        <taxon>Acrocarpospora</taxon>
    </lineage>
</organism>
<dbReference type="Pfam" id="PF13676">
    <property type="entry name" value="TIR_2"/>
    <property type="match status" value="1"/>
</dbReference>
<dbReference type="AlphaFoldDB" id="A0A5M3XJG6"/>
<dbReference type="InterPro" id="IPR000157">
    <property type="entry name" value="TIR_dom"/>
</dbReference>
<dbReference type="NCBIfam" id="TIGR04276">
    <property type="entry name" value="FxsC_Cterm"/>
    <property type="match status" value="1"/>
</dbReference>
<dbReference type="OrthoDB" id="9150238at2"/>
<sequence>MDQRPTSPGPYFFLSYAHTPTHVPHRRANKWVAKLFSDLCEHILQLTNLTDPAQAGFMDIGLRSGQLWQERLAEALATCRVFVPLYSPRYFESLNCGREWTAFARRLSNHVGPDGQAPEAIIPAWWTPMAPESLPLAAKGIQFANEQLGARYREEGFYGLAKLAARRTQYQIATWELANRIVFAAQNTWIRPSERLDFESLPSAFLDHKAERPLRLTIVAPDLARLPLDRTAYYYGRACEEWNPYRSEDNARSLCSYAVDIAAAHGFRARIGSLADHLPDLRESEKADRPSVMIIDPWAVTHPGFLTALSDFDKLRRGWVSVIVPWNLDDEQTREQEPELRQALEKVLGERLTDPHTETVTSFAAFRRALPDALGRATNQFLVIPPIGKDIPVEPKTQRPRLMDPGGG</sequence>
<dbReference type="EMBL" id="BLAF01000023">
    <property type="protein sequence ID" value="GES21394.1"/>
    <property type="molecule type" value="Genomic_DNA"/>
</dbReference>
<gene>
    <name evidence="2" type="ORF">Aple_042900</name>
</gene>
<dbReference type="GO" id="GO:0007165">
    <property type="term" value="P:signal transduction"/>
    <property type="evidence" value="ECO:0007669"/>
    <property type="project" value="InterPro"/>
</dbReference>
<protein>
    <recommendedName>
        <fullName evidence="1">TIR domain-containing protein</fullName>
    </recommendedName>
</protein>
<feature type="domain" description="TIR" evidence="1">
    <location>
        <begin position="12"/>
        <end position="127"/>
    </location>
</feature>
<dbReference type="InterPro" id="IPR035897">
    <property type="entry name" value="Toll_tir_struct_dom_sf"/>
</dbReference>
<proteinExistence type="predicted"/>
<dbReference type="RefSeq" id="WP_155346391.1">
    <property type="nucleotide sequence ID" value="NZ_BAAAHM010000019.1"/>
</dbReference>
<dbReference type="Gene3D" id="3.40.50.10140">
    <property type="entry name" value="Toll/interleukin-1 receptor homology (TIR) domain"/>
    <property type="match status" value="1"/>
</dbReference>
<evidence type="ECO:0000313" key="3">
    <source>
        <dbReference type="Proteomes" id="UP000377595"/>
    </source>
</evidence>
<name>A0A5M3XJG6_9ACTN</name>
<evidence type="ECO:0000259" key="1">
    <source>
        <dbReference type="Pfam" id="PF13676"/>
    </source>
</evidence>
<dbReference type="SUPFAM" id="SSF52200">
    <property type="entry name" value="Toll/Interleukin receptor TIR domain"/>
    <property type="match status" value="1"/>
</dbReference>
<accession>A0A5M3XJG6</accession>
<evidence type="ECO:0000313" key="2">
    <source>
        <dbReference type="EMBL" id="GES21394.1"/>
    </source>
</evidence>
<keyword evidence="3" id="KW-1185">Reference proteome</keyword>
<reference evidence="2 3" key="1">
    <citation type="submission" date="2019-10" db="EMBL/GenBank/DDBJ databases">
        <title>Whole genome shotgun sequence of Acrocarpospora pleiomorpha NBRC 16267.</title>
        <authorList>
            <person name="Ichikawa N."/>
            <person name="Kimura A."/>
            <person name="Kitahashi Y."/>
            <person name="Komaki H."/>
            <person name="Oguchi A."/>
        </authorList>
    </citation>
    <scope>NUCLEOTIDE SEQUENCE [LARGE SCALE GENOMIC DNA]</scope>
    <source>
        <strain evidence="2 3">NBRC 16267</strain>
    </source>
</reference>
<dbReference type="NCBIfam" id="NF040588">
    <property type="entry name" value="FxsC_Nterm"/>
    <property type="match status" value="1"/>
</dbReference>
<dbReference type="InterPro" id="IPR047603">
    <property type="entry name" value="FxsC_N"/>
</dbReference>
<dbReference type="InterPro" id="IPR026367">
    <property type="entry name" value="FxsC_C"/>
</dbReference>
<dbReference type="Proteomes" id="UP000377595">
    <property type="component" value="Unassembled WGS sequence"/>
</dbReference>
<comment type="caution">
    <text evidence="2">The sequence shown here is derived from an EMBL/GenBank/DDBJ whole genome shotgun (WGS) entry which is preliminary data.</text>
</comment>